<comment type="caution">
    <text evidence="2">The sequence shown here is derived from an EMBL/GenBank/DDBJ whole genome shotgun (WGS) entry which is preliminary data.</text>
</comment>
<evidence type="ECO:0000313" key="2">
    <source>
        <dbReference type="EMBL" id="MCP1101114.1"/>
    </source>
</evidence>
<name>A0ABT1E5L8_9FIRM</name>
<proteinExistence type="predicted"/>
<dbReference type="CDD" id="cd09911">
    <property type="entry name" value="Lin0431_like"/>
    <property type="match status" value="1"/>
</dbReference>
<organism evidence="2 3">
    <name type="scientific">Aequitasia blattaphilus</name>
    <dbReference type="NCBI Taxonomy" id="2949332"/>
    <lineage>
        <taxon>Bacteria</taxon>
        <taxon>Bacillati</taxon>
        <taxon>Bacillota</taxon>
        <taxon>Clostridia</taxon>
        <taxon>Lachnospirales</taxon>
        <taxon>Lachnospiraceae</taxon>
        <taxon>Aequitasia</taxon>
    </lineage>
</organism>
<dbReference type="EMBL" id="JAMZFW010000002">
    <property type="protein sequence ID" value="MCP1101114.1"/>
    <property type="molecule type" value="Genomic_DNA"/>
</dbReference>
<feature type="transmembrane region" description="Helical" evidence="1">
    <location>
        <begin position="12"/>
        <end position="31"/>
    </location>
</feature>
<keyword evidence="1" id="KW-0472">Membrane</keyword>
<dbReference type="InterPro" id="IPR038690">
    <property type="entry name" value="NusG_2_sf"/>
</dbReference>
<accession>A0ABT1E5L8</accession>
<dbReference type="Proteomes" id="UP001523566">
    <property type="component" value="Unassembled WGS sequence"/>
</dbReference>
<reference evidence="2 3" key="1">
    <citation type="journal article" date="2022" name="Genome Biol. Evol.">
        <title>Host diet, physiology and behaviors set the stage for Lachnospiraceae cladogenesis.</title>
        <authorList>
            <person name="Vera-Ponce De Leon A."/>
            <person name="Schneider M."/>
            <person name="Jahnes B.C."/>
            <person name="Sadowski V."/>
            <person name="Camuy-Velez L.A."/>
            <person name="Duan J."/>
            <person name="Sabree Z.L."/>
        </authorList>
    </citation>
    <scope>NUCLEOTIDE SEQUENCE [LARGE SCALE GENOMIC DNA]</scope>
    <source>
        <strain evidence="2 3">PAL113</strain>
    </source>
</reference>
<evidence type="ECO:0000256" key="1">
    <source>
        <dbReference type="SAM" id="Phobius"/>
    </source>
</evidence>
<dbReference type="Pfam" id="PF07009">
    <property type="entry name" value="NusG_II"/>
    <property type="match status" value="1"/>
</dbReference>
<keyword evidence="1" id="KW-1133">Transmembrane helix</keyword>
<dbReference type="RefSeq" id="WP_262064900.1">
    <property type="nucleotide sequence ID" value="NZ_JAMXOD010000002.1"/>
</dbReference>
<keyword evidence="3" id="KW-1185">Reference proteome</keyword>
<keyword evidence="1" id="KW-0812">Transmembrane</keyword>
<evidence type="ECO:0000313" key="3">
    <source>
        <dbReference type="Proteomes" id="UP001523566"/>
    </source>
</evidence>
<sequence>MDEKHRKFNRYDVYVIFLSLLICGVFFMVIMNIQKKEADKVVIKVDGEVQGVYNLEEEQKIEINGGKNILQIKDKKAKMISGDCPDQICVQHKEIGKNRESIICLPNKIVVEIQGKDEGELDAITR</sequence>
<gene>
    <name evidence="2" type="ORF">NK125_01635</name>
</gene>
<dbReference type="Gene3D" id="2.60.320.10">
    <property type="entry name" value="N-utilization substance G protein NusG, insert domain"/>
    <property type="match status" value="1"/>
</dbReference>
<protein>
    <submittedName>
        <fullName evidence="2">NusG domain II-containing protein</fullName>
    </submittedName>
</protein>